<dbReference type="EMBL" id="AP023343">
    <property type="protein sequence ID" value="BCI91378.1"/>
    <property type="molecule type" value="Genomic_DNA"/>
</dbReference>
<organism evidence="2 3">
    <name type="scientific">Mycobacterium kansasii</name>
    <dbReference type="NCBI Taxonomy" id="1768"/>
    <lineage>
        <taxon>Bacteria</taxon>
        <taxon>Bacillati</taxon>
        <taxon>Actinomycetota</taxon>
        <taxon>Actinomycetes</taxon>
        <taxon>Mycobacteriales</taxon>
        <taxon>Mycobacteriaceae</taxon>
        <taxon>Mycobacterium</taxon>
    </lineage>
</organism>
<accession>A0A7G1IRL9</accession>
<feature type="compositionally biased region" description="Basic residues" evidence="1">
    <location>
        <begin position="42"/>
        <end position="54"/>
    </location>
</feature>
<keyword evidence="3" id="KW-1185">Reference proteome</keyword>
<evidence type="ECO:0000256" key="1">
    <source>
        <dbReference type="SAM" id="MobiDB-lite"/>
    </source>
</evidence>
<protein>
    <submittedName>
        <fullName evidence="2">Uncharacterized protein</fullName>
    </submittedName>
</protein>
<dbReference type="AlphaFoldDB" id="A0A7G1IRL9"/>
<proteinExistence type="predicted"/>
<feature type="region of interest" description="Disordered" evidence="1">
    <location>
        <begin position="22"/>
        <end position="80"/>
    </location>
</feature>
<evidence type="ECO:0000313" key="2">
    <source>
        <dbReference type="EMBL" id="BCI91378.1"/>
    </source>
</evidence>
<gene>
    <name evidence="2" type="ORF">NIIDMKKI_65840</name>
</gene>
<evidence type="ECO:0000313" key="3">
    <source>
        <dbReference type="Proteomes" id="UP000516380"/>
    </source>
</evidence>
<dbReference type="Proteomes" id="UP000516380">
    <property type="component" value="Chromosome"/>
</dbReference>
<reference evidence="2 3" key="1">
    <citation type="submission" date="2020-07" db="EMBL/GenBank/DDBJ databases">
        <title>Mycobacterium kansasii (former subtype) with zoonotic potential isolated from diseased indoor pet cat, Japan.</title>
        <authorList>
            <person name="Fukano H."/>
            <person name="Terazono T."/>
            <person name="Hoshino Y."/>
        </authorList>
    </citation>
    <scope>NUCLEOTIDE SEQUENCE [LARGE SCALE GENOMIC DNA]</scope>
    <source>
        <strain evidence="2 3">Kuro-I</strain>
    </source>
</reference>
<name>A0A7G1IRL9_MYCKA</name>
<sequence>MGYGNAGDQNGRLGVVWRGAECRSGGRGQRGNPAQRDGRCGHGWKRAGRSRAPRPRGGGARFRSTSLKDGSSKDGESPENLQHLVAEMAEKPENVQHWHTDSAGLESLIAKLKKKPGIHAVHLTDGDPNNLTLPKSLP</sequence>